<keyword evidence="7" id="KW-0106">Calcium</keyword>
<name>A0A553QQI2_9TELE</name>
<keyword evidence="16" id="KW-1185">Reference proteome</keyword>
<proteinExistence type="predicted"/>
<dbReference type="SUPFAM" id="SSF47473">
    <property type="entry name" value="EF-hand"/>
    <property type="match status" value="1"/>
</dbReference>
<dbReference type="Gene3D" id="3.10.50.40">
    <property type="match status" value="1"/>
</dbReference>
<dbReference type="GO" id="GO:0005509">
    <property type="term" value="F:calcium ion binding"/>
    <property type="evidence" value="ECO:0007669"/>
    <property type="project" value="InterPro"/>
</dbReference>
<feature type="non-terminal residue" evidence="15">
    <location>
        <position position="1"/>
    </location>
</feature>
<dbReference type="InterPro" id="IPR011992">
    <property type="entry name" value="EF-hand-dom_pair"/>
</dbReference>
<dbReference type="PANTHER" id="PTHR46222">
    <property type="entry name" value="PEPTIDYL-PROLYL CIS-TRANS ISOMERASE FKBP7/14"/>
    <property type="match status" value="1"/>
</dbReference>
<evidence type="ECO:0000256" key="6">
    <source>
        <dbReference type="ARBA" id="ARBA00022824"/>
    </source>
</evidence>
<keyword evidence="6" id="KW-0256">Endoplasmic reticulum</keyword>
<dbReference type="PANTHER" id="PTHR46222:SF2">
    <property type="entry name" value="PEPTIDYL-PROLYL CIS-TRANS ISOMERASE FKBP7"/>
    <property type="match status" value="1"/>
</dbReference>
<evidence type="ECO:0000256" key="9">
    <source>
        <dbReference type="ARBA" id="ARBA00023180"/>
    </source>
</evidence>
<dbReference type="PROSITE" id="PS00018">
    <property type="entry name" value="EF_HAND_1"/>
    <property type="match status" value="2"/>
</dbReference>
<dbReference type="InterPro" id="IPR052273">
    <property type="entry name" value="PPIase_FKBP"/>
</dbReference>
<keyword evidence="12" id="KW-1133">Transmembrane helix</keyword>
<dbReference type="GO" id="GO:0003755">
    <property type="term" value="F:peptidyl-prolyl cis-trans isomerase activity"/>
    <property type="evidence" value="ECO:0007669"/>
    <property type="project" value="UniProtKB-KW"/>
</dbReference>
<dbReference type="Pfam" id="PF13499">
    <property type="entry name" value="EF-hand_7"/>
    <property type="match status" value="1"/>
</dbReference>
<dbReference type="InterPro" id="IPR002048">
    <property type="entry name" value="EF_hand_dom"/>
</dbReference>
<keyword evidence="5" id="KW-0677">Repeat</keyword>
<keyword evidence="12" id="KW-0812">Transmembrane</keyword>
<accession>A0A553QQI2</accession>
<keyword evidence="8 11" id="KW-0697">Rotamase</keyword>
<dbReference type="FunFam" id="3.10.50.40:FF:000006">
    <property type="entry name" value="Peptidyl-prolyl cis-trans isomerase"/>
    <property type="match status" value="1"/>
</dbReference>
<evidence type="ECO:0000259" key="13">
    <source>
        <dbReference type="PROSITE" id="PS50059"/>
    </source>
</evidence>
<keyword evidence="10 11" id="KW-0413">Isomerase</keyword>
<evidence type="ECO:0000256" key="2">
    <source>
        <dbReference type="ARBA" id="ARBA00013194"/>
    </source>
</evidence>
<dbReference type="OrthoDB" id="1902587at2759"/>
<evidence type="ECO:0000256" key="4">
    <source>
        <dbReference type="ARBA" id="ARBA00022729"/>
    </source>
</evidence>
<evidence type="ECO:0000256" key="10">
    <source>
        <dbReference type="ARBA" id="ARBA00023235"/>
    </source>
</evidence>
<dbReference type="EMBL" id="SRMA01025643">
    <property type="protein sequence ID" value="TRY92241.1"/>
    <property type="molecule type" value="Genomic_DNA"/>
</dbReference>
<dbReference type="SUPFAM" id="SSF54534">
    <property type="entry name" value="FKBP-like"/>
    <property type="match status" value="1"/>
</dbReference>
<evidence type="ECO:0000256" key="5">
    <source>
        <dbReference type="ARBA" id="ARBA00022737"/>
    </source>
</evidence>
<keyword evidence="12" id="KW-0472">Membrane</keyword>
<keyword evidence="3" id="KW-0479">Metal-binding</keyword>
<dbReference type="Gene3D" id="1.10.238.10">
    <property type="entry name" value="EF-hand"/>
    <property type="match status" value="1"/>
</dbReference>
<feature type="transmembrane region" description="Helical" evidence="12">
    <location>
        <begin position="24"/>
        <end position="41"/>
    </location>
</feature>
<evidence type="ECO:0000256" key="1">
    <source>
        <dbReference type="ARBA" id="ARBA00000971"/>
    </source>
</evidence>
<comment type="catalytic activity">
    <reaction evidence="1 11">
        <text>[protein]-peptidylproline (omega=180) = [protein]-peptidylproline (omega=0)</text>
        <dbReference type="Rhea" id="RHEA:16237"/>
        <dbReference type="Rhea" id="RHEA-COMP:10747"/>
        <dbReference type="Rhea" id="RHEA-COMP:10748"/>
        <dbReference type="ChEBI" id="CHEBI:83833"/>
        <dbReference type="ChEBI" id="CHEBI:83834"/>
        <dbReference type="EC" id="5.2.1.8"/>
    </reaction>
</comment>
<evidence type="ECO:0000256" key="3">
    <source>
        <dbReference type="ARBA" id="ARBA00022723"/>
    </source>
</evidence>
<dbReference type="InterPro" id="IPR001179">
    <property type="entry name" value="PPIase_FKBP_dom"/>
</dbReference>
<organism evidence="15 16">
    <name type="scientific">Danionella cerebrum</name>
    <dbReference type="NCBI Taxonomy" id="2873325"/>
    <lineage>
        <taxon>Eukaryota</taxon>
        <taxon>Metazoa</taxon>
        <taxon>Chordata</taxon>
        <taxon>Craniata</taxon>
        <taxon>Vertebrata</taxon>
        <taxon>Euteleostomi</taxon>
        <taxon>Actinopterygii</taxon>
        <taxon>Neopterygii</taxon>
        <taxon>Teleostei</taxon>
        <taxon>Ostariophysi</taxon>
        <taxon>Cypriniformes</taxon>
        <taxon>Danionidae</taxon>
        <taxon>Danioninae</taxon>
        <taxon>Danionella</taxon>
    </lineage>
</organism>
<gene>
    <name evidence="15" type="ORF">DNTS_029079</name>
</gene>
<feature type="domain" description="PPIase FKBP-type" evidence="13">
    <location>
        <begin position="68"/>
        <end position="158"/>
    </location>
</feature>
<sequence length="235" mass="26609">PRLGPSLHTATPTSQMCIMPLNTFFYFFFILSLQTLFIPLIRANESNENVKIEVTFLPENCSQKAKRGDMLNAHYDGFLATDGSKFYCSRSTNTGHPHWFMLGVGNIIKGLDLGLKDMCPGEKRKVIVPPSLAYGEKGHGPVPPNATVIFEVELLHIRRGPRSIEAFRQMDMDNNNELTKEELKEFVKLEAKRLNTHKDESYIDEVVADVFLKNDQNADGTLSLNEYNVYGHDEL</sequence>
<dbReference type="STRING" id="623744.A0A553QQI2"/>
<dbReference type="PROSITE" id="PS50059">
    <property type="entry name" value="FKBP_PPIASE"/>
    <property type="match status" value="1"/>
</dbReference>
<evidence type="ECO:0000313" key="16">
    <source>
        <dbReference type="Proteomes" id="UP000316079"/>
    </source>
</evidence>
<reference evidence="15 16" key="1">
    <citation type="journal article" date="2019" name="Sci. Data">
        <title>Hybrid genome assembly and annotation of Danionella translucida.</title>
        <authorList>
            <person name="Kadobianskyi M."/>
            <person name="Schulze L."/>
            <person name="Schuelke M."/>
            <person name="Judkewitz B."/>
        </authorList>
    </citation>
    <scope>NUCLEOTIDE SEQUENCE [LARGE SCALE GENOMIC DNA]</scope>
    <source>
        <strain evidence="15 16">Bolton</strain>
    </source>
</reference>
<protein>
    <recommendedName>
        <fullName evidence="2 11">peptidylprolyl isomerase</fullName>
        <ecNumber evidence="2 11">5.2.1.8</ecNumber>
    </recommendedName>
</protein>
<evidence type="ECO:0000256" key="12">
    <source>
        <dbReference type="SAM" id="Phobius"/>
    </source>
</evidence>
<dbReference type="Pfam" id="PF00254">
    <property type="entry name" value="FKBP_C"/>
    <property type="match status" value="1"/>
</dbReference>
<dbReference type="AlphaFoldDB" id="A0A553QQI2"/>
<dbReference type="InterPro" id="IPR046357">
    <property type="entry name" value="PPIase_dom_sf"/>
</dbReference>
<comment type="caution">
    <text evidence="15">The sequence shown here is derived from an EMBL/GenBank/DDBJ whole genome shotgun (WGS) entry which is preliminary data.</text>
</comment>
<feature type="domain" description="EF-hand" evidence="14">
    <location>
        <begin position="158"/>
        <end position="193"/>
    </location>
</feature>
<evidence type="ECO:0000313" key="15">
    <source>
        <dbReference type="EMBL" id="TRY92241.1"/>
    </source>
</evidence>
<evidence type="ECO:0000256" key="8">
    <source>
        <dbReference type="ARBA" id="ARBA00023110"/>
    </source>
</evidence>
<dbReference type="EC" id="5.2.1.8" evidence="2 11"/>
<evidence type="ECO:0000256" key="7">
    <source>
        <dbReference type="ARBA" id="ARBA00022837"/>
    </source>
</evidence>
<keyword evidence="4" id="KW-0732">Signal</keyword>
<dbReference type="GO" id="GO:0005783">
    <property type="term" value="C:endoplasmic reticulum"/>
    <property type="evidence" value="ECO:0007669"/>
    <property type="project" value="UniProtKB-ARBA"/>
</dbReference>
<evidence type="ECO:0000259" key="14">
    <source>
        <dbReference type="PROSITE" id="PS50222"/>
    </source>
</evidence>
<dbReference type="Proteomes" id="UP000316079">
    <property type="component" value="Unassembled WGS sequence"/>
</dbReference>
<dbReference type="PROSITE" id="PS50222">
    <property type="entry name" value="EF_HAND_2"/>
    <property type="match status" value="1"/>
</dbReference>
<dbReference type="InterPro" id="IPR018247">
    <property type="entry name" value="EF_Hand_1_Ca_BS"/>
</dbReference>
<keyword evidence="9" id="KW-0325">Glycoprotein</keyword>
<evidence type="ECO:0000256" key="11">
    <source>
        <dbReference type="PROSITE-ProRule" id="PRU00277"/>
    </source>
</evidence>